<dbReference type="Proteomes" id="UP000177622">
    <property type="component" value="Unassembled WGS sequence"/>
</dbReference>
<protein>
    <submittedName>
        <fullName evidence="2">Uncharacterized protein</fullName>
    </submittedName>
</protein>
<feature type="compositionally biased region" description="Basic and acidic residues" evidence="1">
    <location>
        <begin position="16"/>
        <end position="26"/>
    </location>
</feature>
<dbReference type="EMBL" id="LXJU01000001">
    <property type="protein sequence ID" value="OGE57865.1"/>
    <property type="molecule type" value="Genomic_DNA"/>
</dbReference>
<dbReference type="GeneID" id="34571087"/>
<evidence type="ECO:0000256" key="1">
    <source>
        <dbReference type="SAM" id="MobiDB-lite"/>
    </source>
</evidence>
<feature type="region of interest" description="Disordered" evidence="1">
    <location>
        <begin position="1"/>
        <end position="26"/>
    </location>
</feature>
<gene>
    <name evidence="2" type="ORF">PENARI_c001G03079</name>
</gene>
<evidence type="ECO:0000313" key="2">
    <source>
        <dbReference type="EMBL" id="OGE57865.1"/>
    </source>
</evidence>
<organism evidence="2 3">
    <name type="scientific">Penicillium arizonense</name>
    <dbReference type="NCBI Taxonomy" id="1835702"/>
    <lineage>
        <taxon>Eukaryota</taxon>
        <taxon>Fungi</taxon>
        <taxon>Dikarya</taxon>
        <taxon>Ascomycota</taxon>
        <taxon>Pezizomycotina</taxon>
        <taxon>Eurotiomycetes</taxon>
        <taxon>Eurotiomycetidae</taxon>
        <taxon>Eurotiales</taxon>
        <taxon>Aspergillaceae</taxon>
        <taxon>Penicillium</taxon>
    </lineage>
</organism>
<reference evidence="2 3" key="1">
    <citation type="journal article" date="2016" name="Sci. Rep.">
        <title>Penicillium arizonense, a new, genome sequenced fungal species, reveals a high chemical diversity in secreted metabolites.</title>
        <authorList>
            <person name="Grijseels S."/>
            <person name="Nielsen J.C."/>
            <person name="Randelovic M."/>
            <person name="Nielsen J."/>
            <person name="Nielsen K.F."/>
            <person name="Workman M."/>
            <person name="Frisvad J.C."/>
        </authorList>
    </citation>
    <scope>NUCLEOTIDE SEQUENCE [LARGE SCALE GENOMIC DNA]</scope>
    <source>
        <strain evidence="2 3">CBS 141311</strain>
    </source>
</reference>
<dbReference type="AlphaFoldDB" id="A0A1F5LXH9"/>
<sequence>MDKPKNNQETQTQGSQEKKEPQLRSVEEYQKYWDQLLQNTADQIQKIRDKEQAAERSNPDSHQ</sequence>
<accession>A0A1F5LXH9</accession>
<dbReference type="OrthoDB" id="4361805at2759"/>
<comment type="caution">
    <text evidence="2">The sequence shown here is derived from an EMBL/GenBank/DDBJ whole genome shotgun (WGS) entry which is preliminary data.</text>
</comment>
<proteinExistence type="predicted"/>
<keyword evidence="3" id="KW-1185">Reference proteome</keyword>
<dbReference type="RefSeq" id="XP_022493288.1">
    <property type="nucleotide sequence ID" value="XM_022626353.1"/>
</dbReference>
<evidence type="ECO:0000313" key="3">
    <source>
        <dbReference type="Proteomes" id="UP000177622"/>
    </source>
</evidence>
<name>A0A1F5LXH9_PENAI</name>